<feature type="region of interest" description="Disordered" evidence="1">
    <location>
        <begin position="41"/>
        <end position="71"/>
    </location>
</feature>
<organism evidence="3 4">
    <name type="scientific">Thiocapsa roseopersicina</name>
    <dbReference type="NCBI Taxonomy" id="1058"/>
    <lineage>
        <taxon>Bacteria</taxon>
        <taxon>Pseudomonadati</taxon>
        <taxon>Pseudomonadota</taxon>
        <taxon>Gammaproteobacteria</taxon>
        <taxon>Chromatiales</taxon>
        <taxon>Chromatiaceae</taxon>
        <taxon>Thiocapsa</taxon>
    </lineage>
</organism>
<dbReference type="STRING" id="1058.SAMN05421783_11275"/>
<keyword evidence="2" id="KW-0732">Signal</keyword>
<dbReference type="AlphaFoldDB" id="A0A1H2Y910"/>
<feature type="signal peptide" evidence="2">
    <location>
        <begin position="1"/>
        <end position="22"/>
    </location>
</feature>
<gene>
    <name evidence="3" type="ORF">SAMN05421783_11275</name>
</gene>
<keyword evidence="4" id="KW-1185">Reference proteome</keyword>
<evidence type="ECO:0000313" key="3">
    <source>
        <dbReference type="EMBL" id="SDX01049.1"/>
    </source>
</evidence>
<evidence type="ECO:0000313" key="4">
    <source>
        <dbReference type="Proteomes" id="UP000198816"/>
    </source>
</evidence>
<dbReference type="RefSeq" id="WP_245731880.1">
    <property type="nucleotide sequence ID" value="NZ_FNNZ01000012.1"/>
</dbReference>
<dbReference type="EMBL" id="FNNZ01000012">
    <property type="protein sequence ID" value="SDX01049.1"/>
    <property type="molecule type" value="Genomic_DNA"/>
</dbReference>
<feature type="chain" id="PRO_5011598460" evidence="2">
    <location>
        <begin position="23"/>
        <end position="71"/>
    </location>
</feature>
<dbReference type="Proteomes" id="UP000198816">
    <property type="component" value="Unassembled WGS sequence"/>
</dbReference>
<evidence type="ECO:0000256" key="1">
    <source>
        <dbReference type="SAM" id="MobiDB-lite"/>
    </source>
</evidence>
<name>A0A1H2Y910_THIRO</name>
<dbReference type="PROSITE" id="PS51257">
    <property type="entry name" value="PROKAR_LIPOPROTEIN"/>
    <property type="match status" value="1"/>
</dbReference>
<proteinExistence type="predicted"/>
<reference evidence="4" key="1">
    <citation type="submission" date="2016-10" db="EMBL/GenBank/DDBJ databases">
        <authorList>
            <person name="Varghese N."/>
            <person name="Submissions S."/>
        </authorList>
    </citation>
    <scope>NUCLEOTIDE SEQUENCE [LARGE SCALE GENOMIC DNA]</scope>
    <source>
        <strain evidence="4">DSM 217</strain>
    </source>
</reference>
<evidence type="ECO:0000256" key="2">
    <source>
        <dbReference type="SAM" id="SignalP"/>
    </source>
</evidence>
<protein>
    <submittedName>
        <fullName evidence="3">Hyperosmotically inducible protein</fullName>
    </submittedName>
</protein>
<sequence>MRISTMLFPVAVSIALMLGAVGCEQEGPAERAGEKIDHAAERAGDKIEQASEKAADKIEDAKEAASDKIAE</sequence>
<accession>A0A1H2Y910</accession>